<name>A0A5J4WJ50_9EUKA</name>
<evidence type="ECO:0000313" key="1">
    <source>
        <dbReference type="EMBL" id="KAA6394542.1"/>
    </source>
</evidence>
<reference evidence="1 2" key="1">
    <citation type="submission" date="2019-03" db="EMBL/GenBank/DDBJ databases">
        <title>Single cell metagenomics reveals metabolic interactions within the superorganism composed of flagellate Streblomastix strix and complex community of Bacteroidetes bacteria on its surface.</title>
        <authorList>
            <person name="Treitli S.C."/>
            <person name="Kolisko M."/>
            <person name="Husnik F."/>
            <person name="Keeling P."/>
            <person name="Hampl V."/>
        </authorList>
    </citation>
    <scope>NUCLEOTIDE SEQUENCE [LARGE SCALE GENOMIC DNA]</scope>
    <source>
        <strain evidence="1">ST1C</strain>
    </source>
</reference>
<organism evidence="1 2">
    <name type="scientific">Streblomastix strix</name>
    <dbReference type="NCBI Taxonomy" id="222440"/>
    <lineage>
        <taxon>Eukaryota</taxon>
        <taxon>Metamonada</taxon>
        <taxon>Preaxostyla</taxon>
        <taxon>Oxymonadida</taxon>
        <taxon>Streblomastigidae</taxon>
        <taxon>Streblomastix</taxon>
    </lineage>
</organism>
<protein>
    <submittedName>
        <fullName evidence="1">Uncharacterized protein</fullName>
    </submittedName>
</protein>
<gene>
    <name evidence="1" type="ORF">EZS28_009932</name>
</gene>
<dbReference type="AlphaFoldDB" id="A0A5J4WJ50"/>
<dbReference type="EMBL" id="SNRW01001915">
    <property type="protein sequence ID" value="KAA6394542.1"/>
    <property type="molecule type" value="Genomic_DNA"/>
</dbReference>
<comment type="caution">
    <text evidence="1">The sequence shown here is derived from an EMBL/GenBank/DDBJ whole genome shotgun (WGS) entry which is preliminary data.</text>
</comment>
<accession>A0A5J4WJ50</accession>
<evidence type="ECO:0000313" key="2">
    <source>
        <dbReference type="Proteomes" id="UP000324800"/>
    </source>
</evidence>
<dbReference type="Proteomes" id="UP000324800">
    <property type="component" value="Unassembled WGS sequence"/>
</dbReference>
<proteinExistence type="predicted"/>
<sequence>MEGEDLGFLQRYAPPQRKPRIVFSFQLRIIALKLLNLHFSVSIVSSIINISKRPLYYLLQNVRQRAEIAALGKPGRKVQIYRIVDNVLATIDALDLDSA</sequence>